<comment type="caution">
    <text evidence="1">The sequence shown here is derived from an EMBL/GenBank/DDBJ whole genome shotgun (WGS) entry which is preliminary data.</text>
</comment>
<sequence>MKSKLNQKLIKEIKEMFDIDQELRNSWVNKKLTEPLISWGEDDEGRKPKTKMGLGLANYLVYLIDATHNTKIQRIINKYGYPISNLIGKKGMFNFFILVQHQDYDLELQKNCLQYCDFAKKDRAHLIDRVLLHEGKEQLYGTQFQRDAENNRMTSRPIVDKKNVDARRKKMGLRPLKYDLVAMNKKFYNK</sequence>
<gene>
    <name evidence="1" type="ORF">UW55_C0009G0016</name>
</gene>
<evidence type="ECO:0000313" key="2">
    <source>
        <dbReference type="Proteomes" id="UP000033945"/>
    </source>
</evidence>
<organism evidence="1 2">
    <name type="scientific">Candidatus Giovannonibacteria bacterium GW2011_GWA2_44_26</name>
    <dbReference type="NCBI Taxonomy" id="1618648"/>
    <lineage>
        <taxon>Bacteria</taxon>
        <taxon>Candidatus Giovannoniibacteriota</taxon>
    </lineage>
</organism>
<dbReference type="EMBL" id="LCIT01000009">
    <property type="protein sequence ID" value="KKT62785.1"/>
    <property type="molecule type" value="Genomic_DNA"/>
</dbReference>
<accession>A0A0G1IUK3</accession>
<evidence type="ECO:0000313" key="1">
    <source>
        <dbReference type="EMBL" id="KKT62785.1"/>
    </source>
</evidence>
<name>A0A0G1IUK3_9BACT</name>
<protein>
    <submittedName>
        <fullName evidence="1">Uncharacterized protein</fullName>
    </submittedName>
</protein>
<reference evidence="1 2" key="1">
    <citation type="journal article" date="2015" name="Nature">
        <title>rRNA introns, odd ribosomes, and small enigmatic genomes across a large radiation of phyla.</title>
        <authorList>
            <person name="Brown C.T."/>
            <person name="Hug L.A."/>
            <person name="Thomas B.C."/>
            <person name="Sharon I."/>
            <person name="Castelle C.J."/>
            <person name="Singh A."/>
            <person name="Wilkins M.J."/>
            <person name="Williams K.H."/>
            <person name="Banfield J.F."/>
        </authorList>
    </citation>
    <scope>NUCLEOTIDE SEQUENCE [LARGE SCALE GENOMIC DNA]</scope>
</reference>
<dbReference type="Proteomes" id="UP000033945">
    <property type="component" value="Unassembled WGS sequence"/>
</dbReference>
<dbReference type="AlphaFoldDB" id="A0A0G1IUK3"/>
<proteinExistence type="predicted"/>
<dbReference type="Pfam" id="PF20329">
    <property type="entry name" value="DUF6624"/>
    <property type="match status" value="1"/>
</dbReference>
<dbReference type="InterPro" id="IPR046732">
    <property type="entry name" value="DUF6624"/>
</dbReference>